<proteinExistence type="predicted"/>
<name>A0A6J4H685_9BACT</name>
<evidence type="ECO:0000256" key="1">
    <source>
        <dbReference type="SAM" id="Phobius"/>
    </source>
</evidence>
<feature type="transmembrane region" description="Helical" evidence="1">
    <location>
        <begin position="53"/>
        <end position="71"/>
    </location>
</feature>
<organism evidence="2">
    <name type="scientific">uncultured Armatimonadetes bacterium</name>
    <dbReference type="NCBI Taxonomy" id="157466"/>
    <lineage>
        <taxon>Bacteria</taxon>
        <taxon>Bacillati</taxon>
        <taxon>Armatimonadota</taxon>
        <taxon>environmental samples</taxon>
    </lineage>
</organism>
<accession>A0A6J4H685</accession>
<dbReference type="EMBL" id="CADCTO010000007">
    <property type="protein sequence ID" value="CAA9212596.1"/>
    <property type="molecule type" value="Genomic_DNA"/>
</dbReference>
<keyword evidence="1" id="KW-1133">Transmembrane helix</keyword>
<gene>
    <name evidence="2" type="ORF">AVDCRST_MAG63-33</name>
</gene>
<feature type="transmembrane region" description="Helical" evidence="1">
    <location>
        <begin position="83"/>
        <end position="102"/>
    </location>
</feature>
<evidence type="ECO:0000313" key="2">
    <source>
        <dbReference type="EMBL" id="CAA9212596.1"/>
    </source>
</evidence>
<reference evidence="2" key="1">
    <citation type="submission" date="2020-02" db="EMBL/GenBank/DDBJ databases">
        <authorList>
            <person name="Meier V. D."/>
        </authorList>
    </citation>
    <scope>NUCLEOTIDE SEQUENCE</scope>
    <source>
        <strain evidence="2">AVDCRST_MAG63</strain>
    </source>
</reference>
<keyword evidence="1" id="KW-0472">Membrane</keyword>
<dbReference type="AlphaFoldDB" id="A0A6J4H685"/>
<sequence>MVHSDRYPRFLVCVAFLVTFLGVRGVTHAVRRRQSFLARALHRGGGIQIGSVHVHHLVGGIVLLLLTGYLSTTVERPRSRDRLALLYGIGAALTLDEFALWLRLKDVYWARQGRASVDAGVAAGAAFVLAGLGRPFLQALLRDVRRPLAR</sequence>
<feature type="transmembrane region" description="Helical" evidence="1">
    <location>
        <begin position="122"/>
        <end position="141"/>
    </location>
</feature>
<protein>
    <submittedName>
        <fullName evidence="2">Uncharacterized protein</fullName>
    </submittedName>
</protein>
<keyword evidence="1" id="KW-0812">Transmembrane</keyword>